<evidence type="ECO:0000313" key="3">
    <source>
        <dbReference type="EMBL" id="SFA89794.1"/>
    </source>
</evidence>
<evidence type="ECO:0000256" key="1">
    <source>
        <dbReference type="SAM" id="Phobius"/>
    </source>
</evidence>
<feature type="chain" id="PRO_5011571796" description="CcmD family protein" evidence="2">
    <location>
        <begin position="19"/>
        <end position="139"/>
    </location>
</feature>
<keyword evidence="2" id="KW-0732">Signal</keyword>
<gene>
    <name evidence="3" type="ORF">SAMN04489723_102215</name>
</gene>
<dbReference type="STRING" id="237018.SAMN04489723_102215"/>
<feature type="transmembrane region" description="Helical" evidence="1">
    <location>
        <begin position="100"/>
        <end position="117"/>
    </location>
</feature>
<evidence type="ECO:0008006" key="5">
    <source>
        <dbReference type="Google" id="ProtNLM"/>
    </source>
</evidence>
<organism evidence="3 4">
    <name type="scientific">Algoriphagus aquimarinus</name>
    <dbReference type="NCBI Taxonomy" id="237018"/>
    <lineage>
        <taxon>Bacteria</taxon>
        <taxon>Pseudomonadati</taxon>
        <taxon>Bacteroidota</taxon>
        <taxon>Cytophagia</taxon>
        <taxon>Cytophagales</taxon>
        <taxon>Cyclobacteriaceae</taxon>
        <taxon>Algoriphagus</taxon>
    </lineage>
</organism>
<evidence type="ECO:0000256" key="2">
    <source>
        <dbReference type="SAM" id="SignalP"/>
    </source>
</evidence>
<dbReference type="AlphaFoldDB" id="A0A1I0WML5"/>
<proteinExistence type="predicted"/>
<protein>
    <recommendedName>
        <fullName evidence="5">CcmD family protein</fullName>
    </recommendedName>
</protein>
<dbReference type="EMBL" id="FOKK01000002">
    <property type="protein sequence ID" value="SFA89794.1"/>
    <property type="molecule type" value="Genomic_DNA"/>
</dbReference>
<keyword evidence="1" id="KW-0812">Transmembrane</keyword>
<keyword evidence="1" id="KW-0472">Membrane</keyword>
<dbReference type="Proteomes" id="UP000198790">
    <property type="component" value="Unassembled WGS sequence"/>
</dbReference>
<dbReference type="RefSeq" id="WP_092894763.1">
    <property type="nucleotide sequence ID" value="NZ_CAXBKE010000004.1"/>
</dbReference>
<reference evidence="3 4" key="1">
    <citation type="submission" date="2016-10" db="EMBL/GenBank/DDBJ databases">
        <authorList>
            <person name="de Groot N.N."/>
        </authorList>
    </citation>
    <scope>NUCLEOTIDE SEQUENCE [LARGE SCALE GENOMIC DNA]</scope>
    <source>
        <strain evidence="3 4">DSM 23399</strain>
    </source>
</reference>
<feature type="signal peptide" evidence="2">
    <location>
        <begin position="1"/>
        <end position="18"/>
    </location>
</feature>
<dbReference type="OrthoDB" id="824312at2"/>
<evidence type="ECO:0000313" key="4">
    <source>
        <dbReference type="Proteomes" id="UP000198790"/>
    </source>
</evidence>
<name>A0A1I0WML5_9BACT</name>
<keyword evidence="1" id="KW-1133">Transmembrane helix</keyword>
<sequence length="139" mass="16037">MKTAIFTWLFLLPLQIYASGYDSRHSEDLTQNTNRIESSTQAMDLGSTELIASAEPTDRSANFQAIAVSQEKDIQRLKSQLAHKNHEIYTQELDQWKSKTATLIFFVGMLVFALLYIRSKRTDEHQETLTYSTLYPQQK</sequence>
<keyword evidence="4" id="KW-1185">Reference proteome</keyword>
<accession>A0A1I0WML5</accession>